<dbReference type="InterPro" id="IPR018494">
    <property type="entry name" value="Oxysterol-bd_CS"/>
</dbReference>
<dbReference type="Pfam" id="PF01237">
    <property type="entry name" value="Oxysterol_BP"/>
    <property type="match status" value="1"/>
</dbReference>
<evidence type="ECO:0000313" key="4">
    <source>
        <dbReference type="EMBL" id="PWN37641.1"/>
    </source>
</evidence>
<dbReference type="SUPFAM" id="SSF144000">
    <property type="entry name" value="Oxysterol-binding protein-like"/>
    <property type="match status" value="1"/>
</dbReference>
<dbReference type="PANTHER" id="PTHR10972:SF184">
    <property type="entry name" value="OXYSTEROL-BINDING PROTEIN HOMOLOG 4-RELATED"/>
    <property type="match status" value="1"/>
</dbReference>
<dbReference type="Gene3D" id="2.40.160.120">
    <property type="match status" value="1"/>
</dbReference>
<comment type="similarity">
    <text evidence="1 2">Belongs to the OSBP family.</text>
</comment>
<feature type="compositionally biased region" description="Basic and acidic residues" evidence="3">
    <location>
        <begin position="324"/>
        <end position="344"/>
    </location>
</feature>
<dbReference type="GO" id="GO:0016020">
    <property type="term" value="C:membrane"/>
    <property type="evidence" value="ECO:0007669"/>
    <property type="project" value="TreeGrafter"/>
</dbReference>
<evidence type="ECO:0000313" key="5">
    <source>
        <dbReference type="Proteomes" id="UP000245771"/>
    </source>
</evidence>
<dbReference type="GO" id="GO:0005829">
    <property type="term" value="C:cytosol"/>
    <property type="evidence" value="ECO:0007669"/>
    <property type="project" value="TreeGrafter"/>
</dbReference>
<dbReference type="InParanoid" id="A0A316VNF6"/>
<dbReference type="GO" id="GO:0008142">
    <property type="term" value="F:oxysterol binding"/>
    <property type="evidence" value="ECO:0007669"/>
    <property type="project" value="TreeGrafter"/>
</dbReference>
<dbReference type="Gene3D" id="3.30.70.3490">
    <property type="match status" value="1"/>
</dbReference>
<dbReference type="AlphaFoldDB" id="A0A316VNF6"/>
<name>A0A316VNF6_9BASI</name>
<evidence type="ECO:0000256" key="1">
    <source>
        <dbReference type="ARBA" id="ARBA00008842"/>
    </source>
</evidence>
<dbReference type="OrthoDB" id="14833at2759"/>
<dbReference type="GO" id="GO:0120009">
    <property type="term" value="P:intermembrane lipid transfer"/>
    <property type="evidence" value="ECO:0007669"/>
    <property type="project" value="UniProtKB-ARBA"/>
</dbReference>
<dbReference type="Proteomes" id="UP000245771">
    <property type="component" value="Unassembled WGS sequence"/>
</dbReference>
<dbReference type="PROSITE" id="PS01013">
    <property type="entry name" value="OSBP"/>
    <property type="match status" value="1"/>
</dbReference>
<dbReference type="FunFam" id="2.40.160.120:FF:000010">
    <property type="entry name" value="Oxysterol-binding protein homolog 4"/>
    <property type="match status" value="1"/>
</dbReference>
<reference evidence="4 5" key="1">
    <citation type="journal article" date="2018" name="Mol. Biol. Evol.">
        <title>Broad Genomic Sampling Reveals a Smut Pathogenic Ancestry of the Fungal Clade Ustilaginomycotina.</title>
        <authorList>
            <person name="Kijpornyongpan T."/>
            <person name="Mondo S.J."/>
            <person name="Barry K."/>
            <person name="Sandor L."/>
            <person name="Lee J."/>
            <person name="Lipzen A."/>
            <person name="Pangilinan J."/>
            <person name="LaButti K."/>
            <person name="Hainaut M."/>
            <person name="Henrissat B."/>
            <person name="Grigoriev I.V."/>
            <person name="Spatafora J.W."/>
            <person name="Aime M.C."/>
        </authorList>
    </citation>
    <scope>NUCLEOTIDE SEQUENCE [LARGE SCALE GENOMIC DNA]</scope>
    <source>
        <strain evidence="4 5">MCA 3882</strain>
    </source>
</reference>
<dbReference type="PANTHER" id="PTHR10972">
    <property type="entry name" value="OXYSTEROL-BINDING PROTEIN-RELATED"/>
    <property type="match status" value="1"/>
</dbReference>
<evidence type="ECO:0000256" key="3">
    <source>
        <dbReference type="SAM" id="MobiDB-lite"/>
    </source>
</evidence>
<dbReference type="Gene3D" id="1.10.287.2720">
    <property type="match status" value="1"/>
</dbReference>
<dbReference type="STRING" id="1280837.A0A316VNF6"/>
<keyword evidence="5" id="KW-1185">Reference proteome</keyword>
<sequence length="387" mass="42423">MADSADVGKAVPTEQRQGWGQFLKSIASFSGDLSSLTAPSFILSPVSLTEYPSYWGEHPDLFAACATGKDDVEQMVNVLRWFIGTLKGQYTARNTSMGSEKKPLNPILGELFLGSWPDKNGRGETNLVSEQVSHHPPITAYSLINEKAKVTLEGHSGQKTSFSGGSINVKQVGHAVLRVPSADGKGETLYLITLPHLQIEGLIWGSPYIELGGTSHICSSSGYLATINYSGKGYFSGKPHSFKATISPSSKASHPMYSIEGDWSGSSKFKGSSPEGGKDAAFWDASSDREEVSVKPIEEQQPMESRKVWQKTAEGIKTQNYDAASKDKSRIENEQRQKRKDEQAKGTPHQLEYFVHVDDDKEYADLAAKFGGHPAHEEAFRRKPRVH</sequence>
<evidence type="ECO:0000256" key="2">
    <source>
        <dbReference type="RuleBase" id="RU003844"/>
    </source>
</evidence>
<dbReference type="Gene3D" id="6.10.250.1430">
    <property type="match status" value="1"/>
</dbReference>
<proteinExistence type="inferred from homology"/>
<gene>
    <name evidence="4" type="ORF">FA14DRAFT_16979</name>
</gene>
<dbReference type="EMBL" id="KZ819602">
    <property type="protein sequence ID" value="PWN37641.1"/>
    <property type="molecule type" value="Genomic_DNA"/>
</dbReference>
<dbReference type="RefSeq" id="XP_025357943.1">
    <property type="nucleotide sequence ID" value="XM_025500235.1"/>
</dbReference>
<dbReference type="InterPro" id="IPR000648">
    <property type="entry name" value="Oxysterol-bd"/>
</dbReference>
<feature type="compositionally biased region" description="Basic and acidic residues" evidence="3">
    <location>
        <begin position="286"/>
        <end position="298"/>
    </location>
</feature>
<dbReference type="GeneID" id="37022016"/>
<dbReference type="FunCoup" id="A0A316VNF6">
    <property type="interactions" value="53"/>
</dbReference>
<accession>A0A316VNF6</accession>
<feature type="region of interest" description="Disordered" evidence="3">
    <location>
        <begin position="266"/>
        <end position="350"/>
    </location>
</feature>
<dbReference type="InterPro" id="IPR037239">
    <property type="entry name" value="OSBP_sf"/>
</dbReference>
<protein>
    <submittedName>
        <fullName evidence="4">Protein KES1</fullName>
    </submittedName>
</protein>
<organism evidence="4 5">
    <name type="scientific">Meira miltonrushii</name>
    <dbReference type="NCBI Taxonomy" id="1280837"/>
    <lineage>
        <taxon>Eukaryota</taxon>
        <taxon>Fungi</taxon>
        <taxon>Dikarya</taxon>
        <taxon>Basidiomycota</taxon>
        <taxon>Ustilaginomycotina</taxon>
        <taxon>Exobasidiomycetes</taxon>
        <taxon>Exobasidiales</taxon>
        <taxon>Brachybasidiaceae</taxon>
        <taxon>Meira</taxon>
    </lineage>
</organism>